<name>A0A921I1X7_9BACE</name>
<gene>
    <name evidence="1" type="ORF">K8V07_00140</name>
</gene>
<reference evidence="1" key="1">
    <citation type="journal article" date="2021" name="PeerJ">
        <title>Extensive microbial diversity within the chicken gut microbiome revealed by metagenomics and culture.</title>
        <authorList>
            <person name="Gilroy R."/>
            <person name="Ravi A."/>
            <person name="Getino M."/>
            <person name="Pursley I."/>
            <person name="Horton D.L."/>
            <person name="Alikhan N.F."/>
            <person name="Baker D."/>
            <person name="Gharbi K."/>
            <person name="Hall N."/>
            <person name="Watson M."/>
            <person name="Adriaenssens E.M."/>
            <person name="Foster-Nyarko E."/>
            <person name="Jarju S."/>
            <person name="Secka A."/>
            <person name="Antonio M."/>
            <person name="Oren A."/>
            <person name="Chaudhuri R.R."/>
            <person name="La Ragione R."/>
            <person name="Hildebrand F."/>
            <person name="Pallen M.J."/>
        </authorList>
    </citation>
    <scope>NUCLEOTIDE SEQUENCE</scope>
    <source>
        <strain evidence="1">CHK154-13316</strain>
    </source>
</reference>
<reference evidence="1" key="2">
    <citation type="submission" date="2021-09" db="EMBL/GenBank/DDBJ databases">
        <authorList>
            <person name="Gilroy R."/>
        </authorList>
    </citation>
    <scope>NUCLEOTIDE SEQUENCE</scope>
    <source>
        <strain evidence="1">CHK154-13316</strain>
    </source>
</reference>
<dbReference type="EMBL" id="DYVL01000004">
    <property type="protein sequence ID" value="HJG10321.1"/>
    <property type="molecule type" value="Genomic_DNA"/>
</dbReference>
<organism evidence="1 2">
    <name type="scientific">Bacteroides xylanisolvens</name>
    <dbReference type="NCBI Taxonomy" id="371601"/>
    <lineage>
        <taxon>Bacteria</taxon>
        <taxon>Pseudomonadati</taxon>
        <taxon>Bacteroidota</taxon>
        <taxon>Bacteroidia</taxon>
        <taxon>Bacteroidales</taxon>
        <taxon>Bacteroidaceae</taxon>
        <taxon>Bacteroides</taxon>
    </lineage>
</organism>
<evidence type="ECO:0000313" key="1">
    <source>
        <dbReference type="EMBL" id="HJG10321.1"/>
    </source>
</evidence>
<proteinExistence type="predicted"/>
<dbReference type="AlphaFoldDB" id="A0A921I1X7"/>
<comment type="caution">
    <text evidence="1">The sequence shown here is derived from an EMBL/GenBank/DDBJ whole genome shotgun (WGS) entry which is preliminary data.</text>
</comment>
<evidence type="ECO:0000313" key="2">
    <source>
        <dbReference type="Proteomes" id="UP000747074"/>
    </source>
</evidence>
<dbReference type="Proteomes" id="UP000747074">
    <property type="component" value="Unassembled WGS sequence"/>
</dbReference>
<protein>
    <submittedName>
        <fullName evidence="1">Uncharacterized protein</fullName>
    </submittedName>
</protein>
<accession>A0A921I1X7</accession>
<sequence length="658" mass="73808">MSNIFGISSSSRTVYKGIKLSLATVVGECDVQATDRKKLVVSLGDNYRTYSLVNINTEKIVQEMVGSGWISGKEFSRVGERIENEISEYINDFSANESNAVMFFREELLKLGKALAFTSEAGLMIKNLVFPAYKQGGDIISTKLGNPRGDEEEFCKYLGDLVNGLPKTQIVLGYELSGILRQALYLLGLEIGELSSGLSVTGEPGCGKSIVTIGLRNMLFSNSGNYSSEITKVKMGDVLKSAGICPSIFDDMSINGKSNYEEKRMLIERIYIVASGKMRLTSRDNVEVRVFSPYIESREERMSIKQMIRSVSLLDGFGLRVIELDVAKVTPDESGEAISYDECLTKSKEHADMWNIGNGKYEGQAIQFIRQLLINHAENLLDEYEEVKGIILDVLSKRQEEDPDNFNILDKRVANRLGVIVLALRIAQETYKLDVDIDKIIDILLVESAELMKSIRGANPERLLINLVYFFLRANNNDNRLIVGKDDKKSYDPSKNLAVYEPCKGANHAGTLIVPAATAEMVFEWDWSQYEGYLDNDERPFPAIVMNIQSIDKLKDSRNYYDSVNKNRSEIGKVFDSWAKRGIMKKTNSGYFRFSAKLRGEGNIASYRFDMNNAMKALGIKEDMPPETIFSQIGKFAEYNEETDSVEEVDTSHAGLEI</sequence>